<evidence type="ECO:0000313" key="3">
    <source>
        <dbReference type="Proteomes" id="UP000565572"/>
    </source>
</evidence>
<organism evidence="2 3">
    <name type="scientific">Microlunatus antarcticus</name>
    <dbReference type="NCBI Taxonomy" id="53388"/>
    <lineage>
        <taxon>Bacteria</taxon>
        <taxon>Bacillati</taxon>
        <taxon>Actinomycetota</taxon>
        <taxon>Actinomycetes</taxon>
        <taxon>Propionibacteriales</taxon>
        <taxon>Propionibacteriaceae</taxon>
        <taxon>Microlunatus</taxon>
    </lineage>
</organism>
<dbReference type="Gene3D" id="3.30.450.40">
    <property type="match status" value="1"/>
</dbReference>
<sequence length="173" mass="18682">MATTPLIDAPTRTTYAHGRARPSARDELDAHLRLQHRVDLLPSLVDGCHHASVTTVTGGRLTVRVSTDRTARRADELQDALGEGPCLQSVRTGHSVVAADLRTETRWTRWCAEAVSDLGLTGALSVLLVSNLRPLATLNLYSDTVGGLAELDLAHLHTLTAPLSSVLLRRLAR</sequence>
<protein>
    <recommendedName>
        <fullName evidence="1">GAF domain-containing protein</fullName>
    </recommendedName>
</protein>
<gene>
    <name evidence="2" type="ORF">FHX39_002938</name>
</gene>
<dbReference type="Pfam" id="PF13185">
    <property type="entry name" value="GAF_2"/>
    <property type="match status" value="1"/>
</dbReference>
<evidence type="ECO:0000313" key="2">
    <source>
        <dbReference type="EMBL" id="MBB3327994.1"/>
    </source>
</evidence>
<feature type="domain" description="GAF" evidence="1">
    <location>
        <begin position="43"/>
        <end position="166"/>
    </location>
</feature>
<evidence type="ECO:0000259" key="1">
    <source>
        <dbReference type="Pfam" id="PF13185"/>
    </source>
</evidence>
<proteinExistence type="predicted"/>
<accession>A0A7W5P7W8</accession>
<keyword evidence="3" id="KW-1185">Reference proteome</keyword>
<dbReference type="Proteomes" id="UP000565572">
    <property type="component" value="Unassembled WGS sequence"/>
</dbReference>
<dbReference type="InterPro" id="IPR029016">
    <property type="entry name" value="GAF-like_dom_sf"/>
</dbReference>
<dbReference type="SUPFAM" id="SSF55781">
    <property type="entry name" value="GAF domain-like"/>
    <property type="match status" value="1"/>
</dbReference>
<comment type="caution">
    <text evidence="2">The sequence shown here is derived from an EMBL/GenBank/DDBJ whole genome shotgun (WGS) entry which is preliminary data.</text>
</comment>
<dbReference type="InterPro" id="IPR003018">
    <property type="entry name" value="GAF"/>
</dbReference>
<dbReference type="EMBL" id="JACHZG010000001">
    <property type="protein sequence ID" value="MBB3327994.1"/>
    <property type="molecule type" value="Genomic_DNA"/>
</dbReference>
<dbReference type="RefSeq" id="WP_183339583.1">
    <property type="nucleotide sequence ID" value="NZ_JACHZG010000001.1"/>
</dbReference>
<name>A0A7W5P7W8_9ACTN</name>
<reference evidence="2 3" key="1">
    <citation type="submission" date="2020-08" db="EMBL/GenBank/DDBJ databases">
        <title>Sequencing the genomes of 1000 actinobacteria strains.</title>
        <authorList>
            <person name="Klenk H.-P."/>
        </authorList>
    </citation>
    <scope>NUCLEOTIDE SEQUENCE [LARGE SCALE GENOMIC DNA]</scope>
    <source>
        <strain evidence="2 3">DSM 11053</strain>
    </source>
</reference>
<dbReference type="AlphaFoldDB" id="A0A7W5P7W8"/>